<evidence type="ECO:0000313" key="4">
    <source>
        <dbReference type="EMBL" id="ODQ44138.1"/>
    </source>
</evidence>
<keyword evidence="2" id="KW-0812">Transmembrane</keyword>
<dbReference type="OrthoDB" id="277011at2759"/>
<dbReference type="SMART" id="SM00577">
    <property type="entry name" value="CPDc"/>
    <property type="match status" value="1"/>
</dbReference>
<feature type="region of interest" description="Disordered" evidence="1">
    <location>
        <begin position="163"/>
        <end position="228"/>
    </location>
</feature>
<protein>
    <recommendedName>
        <fullName evidence="3">FCP1 homology domain-containing protein</fullName>
    </recommendedName>
</protein>
<sequence>MDLFFSVSRVPSALQPALRRGTMNSLQYLSTTLQWRTSLPAHAAGDGEGGPPPEKDSAADGDDQDSIAEEDGLGKQQDTGGGEEEESTDPSGISLEAQTAAGVSSYVLYSVLFVPRILVYVPICCLLSVLFYPLRKLYQLGLFLVGLDEGDHDHSEYQDLSVDDADTQTPQPGSTSLVSLATPSSADAVSNNGDENASPAKAVSAPSTPSPPSSSSSAKSTGKYAPKSSISTILEESMEFDPDYHENDDYFKSPSDSNPITPSIHLIPDTDTPSKPSKVSRLNYKLLQAVNSTPSLSAGSLEGANADESGIPATPVPAVSSASSAASTAAELKPSSDLAPSATLTSASQAKRKKRKKFIFPKLLFDFNIFEPPKLPRKTLVLDLDETLIHSLSRYNSSTLNKTKGRSIEVKVTGNLPTLYHIYKRPYVEEFLSVVYQWFDLVCFTASIKEYADPVIDYLEEQVLSNDVMKKSLKKLQADPPTRLFKTRYYRNSCIFAEGKGYLKDLSVVLNDESRQPQSRSNSRTRSRASSISSNVSRSASSKGFDYSKIIIIDNSPISYVRHKDNGLMIEGWINDPEDTELMNLLPLLNSLRFVSDVRCILGLKEGQRAFA</sequence>
<feature type="region of interest" description="Disordered" evidence="1">
    <location>
        <begin position="295"/>
        <end position="318"/>
    </location>
</feature>
<feature type="transmembrane region" description="Helical" evidence="2">
    <location>
        <begin position="113"/>
        <end position="134"/>
    </location>
</feature>
<keyword evidence="2" id="KW-0472">Membrane</keyword>
<feature type="compositionally biased region" description="Acidic residues" evidence="1">
    <location>
        <begin position="59"/>
        <end position="71"/>
    </location>
</feature>
<feature type="compositionally biased region" description="Basic and acidic residues" evidence="1">
    <location>
        <begin position="242"/>
        <end position="251"/>
    </location>
</feature>
<accession>A0A1E3NEY8</accession>
<feature type="domain" description="FCP1 homology" evidence="3">
    <location>
        <begin position="373"/>
        <end position="592"/>
    </location>
</feature>
<evidence type="ECO:0000259" key="3">
    <source>
        <dbReference type="PROSITE" id="PS50969"/>
    </source>
</evidence>
<feature type="region of interest" description="Disordered" evidence="1">
    <location>
        <begin position="514"/>
        <end position="540"/>
    </location>
</feature>
<organism evidence="4 5">
    <name type="scientific">Pichia membranifaciens NRRL Y-2026</name>
    <dbReference type="NCBI Taxonomy" id="763406"/>
    <lineage>
        <taxon>Eukaryota</taxon>
        <taxon>Fungi</taxon>
        <taxon>Dikarya</taxon>
        <taxon>Ascomycota</taxon>
        <taxon>Saccharomycotina</taxon>
        <taxon>Pichiomycetes</taxon>
        <taxon>Pichiales</taxon>
        <taxon>Pichiaceae</taxon>
        <taxon>Pichia</taxon>
    </lineage>
</organism>
<dbReference type="Proteomes" id="UP000094455">
    <property type="component" value="Unassembled WGS sequence"/>
</dbReference>
<dbReference type="InterPro" id="IPR050365">
    <property type="entry name" value="TIM50"/>
</dbReference>
<dbReference type="PANTHER" id="PTHR12210">
    <property type="entry name" value="DULLARD PROTEIN PHOSPHATASE"/>
    <property type="match status" value="1"/>
</dbReference>
<evidence type="ECO:0000256" key="1">
    <source>
        <dbReference type="SAM" id="MobiDB-lite"/>
    </source>
</evidence>
<proteinExistence type="predicted"/>
<dbReference type="InterPro" id="IPR036412">
    <property type="entry name" value="HAD-like_sf"/>
</dbReference>
<dbReference type="AlphaFoldDB" id="A0A1E3NEY8"/>
<dbReference type="SUPFAM" id="SSF56784">
    <property type="entry name" value="HAD-like"/>
    <property type="match status" value="1"/>
</dbReference>
<keyword evidence="5" id="KW-1185">Reference proteome</keyword>
<dbReference type="InterPro" id="IPR004274">
    <property type="entry name" value="FCP1_dom"/>
</dbReference>
<dbReference type="PROSITE" id="PS50969">
    <property type="entry name" value="FCP1"/>
    <property type="match status" value="1"/>
</dbReference>
<gene>
    <name evidence="4" type="ORF">PICMEDRAFT_18590</name>
</gene>
<dbReference type="STRING" id="763406.A0A1E3NEY8"/>
<feature type="region of interest" description="Disordered" evidence="1">
    <location>
        <begin position="41"/>
        <end position="91"/>
    </location>
</feature>
<dbReference type="RefSeq" id="XP_019015251.1">
    <property type="nucleotide sequence ID" value="XM_019162071.1"/>
</dbReference>
<feature type="compositionally biased region" description="Low complexity" evidence="1">
    <location>
        <begin position="197"/>
        <end position="221"/>
    </location>
</feature>
<dbReference type="Gene3D" id="3.40.50.1000">
    <property type="entry name" value="HAD superfamily/HAD-like"/>
    <property type="match status" value="1"/>
</dbReference>
<dbReference type="InterPro" id="IPR023214">
    <property type="entry name" value="HAD_sf"/>
</dbReference>
<dbReference type="GeneID" id="30178758"/>
<dbReference type="CDD" id="cd07521">
    <property type="entry name" value="HAD_FCP1-like"/>
    <property type="match status" value="1"/>
</dbReference>
<evidence type="ECO:0000313" key="5">
    <source>
        <dbReference type="Proteomes" id="UP000094455"/>
    </source>
</evidence>
<dbReference type="EMBL" id="KV454009">
    <property type="protein sequence ID" value="ODQ44138.1"/>
    <property type="molecule type" value="Genomic_DNA"/>
</dbReference>
<reference evidence="4 5" key="1">
    <citation type="journal article" date="2016" name="Proc. Natl. Acad. Sci. U.S.A.">
        <title>Comparative genomics of biotechnologically important yeasts.</title>
        <authorList>
            <person name="Riley R."/>
            <person name="Haridas S."/>
            <person name="Wolfe K.H."/>
            <person name="Lopes M.R."/>
            <person name="Hittinger C.T."/>
            <person name="Goeker M."/>
            <person name="Salamov A.A."/>
            <person name="Wisecaver J.H."/>
            <person name="Long T.M."/>
            <person name="Calvey C.H."/>
            <person name="Aerts A.L."/>
            <person name="Barry K.W."/>
            <person name="Choi C."/>
            <person name="Clum A."/>
            <person name="Coughlan A.Y."/>
            <person name="Deshpande S."/>
            <person name="Douglass A.P."/>
            <person name="Hanson S.J."/>
            <person name="Klenk H.-P."/>
            <person name="LaButti K.M."/>
            <person name="Lapidus A."/>
            <person name="Lindquist E.A."/>
            <person name="Lipzen A.M."/>
            <person name="Meier-Kolthoff J.P."/>
            <person name="Ohm R.A."/>
            <person name="Otillar R.P."/>
            <person name="Pangilinan J.L."/>
            <person name="Peng Y."/>
            <person name="Rokas A."/>
            <person name="Rosa C.A."/>
            <person name="Scheuner C."/>
            <person name="Sibirny A.A."/>
            <person name="Slot J.C."/>
            <person name="Stielow J.B."/>
            <person name="Sun H."/>
            <person name="Kurtzman C.P."/>
            <person name="Blackwell M."/>
            <person name="Grigoriev I.V."/>
            <person name="Jeffries T.W."/>
        </authorList>
    </citation>
    <scope>NUCLEOTIDE SEQUENCE [LARGE SCALE GENOMIC DNA]</scope>
    <source>
        <strain evidence="4 5">NRRL Y-2026</strain>
    </source>
</reference>
<keyword evidence="2" id="KW-1133">Transmembrane helix</keyword>
<feature type="compositionally biased region" description="Low complexity" evidence="1">
    <location>
        <begin position="516"/>
        <end position="540"/>
    </location>
</feature>
<evidence type="ECO:0000256" key="2">
    <source>
        <dbReference type="SAM" id="Phobius"/>
    </source>
</evidence>
<name>A0A1E3NEY8_9ASCO</name>
<feature type="compositionally biased region" description="Polar residues" evidence="1">
    <location>
        <begin position="167"/>
        <end position="195"/>
    </location>
</feature>
<feature type="region of interest" description="Disordered" evidence="1">
    <location>
        <begin position="242"/>
        <end position="278"/>
    </location>
</feature>
<dbReference type="Pfam" id="PF03031">
    <property type="entry name" value="NIF"/>
    <property type="match status" value="1"/>
</dbReference>